<dbReference type="Gene3D" id="3.30.565.10">
    <property type="entry name" value="Histidine kinase-like ATPase, C-terminal domain"/>
    <property type="match status" value="1"/>
</dbReference>
<dbReference type="AlphaFoldDB" id="A0A917WUW5"/>
<keyword evidence="9" id="KW-0812">Transmembrane</keyword>
<sequence length="377" mass="39425">MLLRAVWREPRAGGAPPRGRLDWALVAGFAAFAVLEALLRPGVPWRWVSLGLALGLVPLLLWRRSHPLLPVAVAFPACGVAALLTSGAPPDMFALSFLVLLPFALFRWGSGAEAVTGAAIITAKIVATVLVGDVGGGEVLEGFAVLGAMSATGLALRFRARARHRELEQARLLERERLARDLHDTVAHHVSAMRIRAQAGIVTEEFTPGAAVDALKVIEAEAARALDEMRAIVRLLRGAEPAPAAQDGGIADIEQFADVGPAPSVDVRIDGAVGDVPAAIGSAVYRLAQESVTNARRHARHATRIEVRVVADDRAVRLRVSDDGEARPDGAPGYGLIGMRERAVLLGGVCEAGPAPGRGWTVAAVLPLAGALDGAAA</sequence>
<dbReference type="Gene3D" id="1.20.5.1930">
    <property type="match status" value="1"/>
</dbReference>
<organism evidence="12 13">
    <name type="scientific">Dactylosporangium sucinum</name>
    <dbReference type="NCBI Taxonomy" id="1424081"/>
    <lineage>
        <taxon>Bacteria</taxon>
        <taxon>Bacillati</taxon>
        <taxon>Actinomycetota</taxon>
        <taxon>Actinomycetes</taxon>
        <taxon>Micromonosporales</taxon>
        <taxon>Micromonosporaceae</taxon>
        <taxon>Dactylosporangium</taxon>
    </lineage>
</organism>
<feature type="transmembrane region" description="Helical" evidence="9">
    <location>
        <begin position="68"/>
        <end position="86"/>
    </location>
</feature>
<dbReference type="GO" id="GO:0000155">
    <property type="term" value="F:phosphorelay sensor kinase activity"/>
    <property type="evidence" value="ECO:0007669"/>
    <property type="project" value="InterPro"/>
</dbReference>
<dbReference type="EC" id="2.7.13.3" evidence="2"/>
<dbReference type="InterPro" id="IPR003594">
    <property type="entry name" value="HATPase_dom"/>
</dbReference>
<keyword evidence="9" id="KW-0472">Membrane</keyword>
<keyword evidence="13" id="KW-1185">Reference proteome</keyword>
<dbReference type="InterPro" id="IPR036890">
    <property type="entry name" value="HATPase_C_sf"/>
</dbReference>
<evidence type="ECO:0000256" key="8">
    <source>
        <dbReference type="ARBA" id="ARBA00023012"/>
    </source>
</evidence>
<dbReference type="PANTHER" id="PTHR24421">
    <property type="entry name" value="NITRATE/NITRITE SENSOR PROTEIN NARX-RELATED"/>
    <property type="match status" value="1"/>
</dbReference>
<dbReference type="CDD" id="cd16917">
    <property type="entry name" value="HATPase_UhpB-NarQ-NarX-like"/>
    <property type="match status" value="1"/>
</dbReference>
<evidence type="ECO:0000256" key="2">
    <source>
        <dbReference type="ARBA" id="ARBA00012438"/>
    </source>
</evidence>
<dbReference type="Proteomes" id="UP000642070">
    <property type="component" value="Unassembled WGS sequence"/>
</dbReference>
<dbReference type="SUPFAM" id="SSF55874">
    <property type="entry name" value="ATPase domain of HSP90 chaperone/DNA topoisomerase II/histidine kinase"/>
    <property type="match status" value="1"/>
</dbReference>
<evidence type="ECO:0000259" key="11">
    <source>
        <dbReference type="Pfam" id="PF07730"/>
    </source>
</evidence>
<feature type="domain" description="Signal transduction histidine kinase subgroup 3 dimerisation and phosphoacceptor" evidence="11">
    <location>
        <begin position="174"/>
        <end position="238"/>
    </location>
</feature>
<feature type="transmembrane region" description="Helical" evidence="9">
    <location>
        <begin position="21"/>
        <end position="39"/>
    </location>
</feature>
<keyword evidence="7" id="KW-0067">ATP-binding</keyword>
<comment type="caution">
    <text evidence="12">The sequence shown here is derived from an EMBL/GenBank/DDBJ whole genome shotgun (WGS) entry which is preliminary data.</text>
</comment>
<evidence type="ECO:0000259" key="10">
    <source>
        <dbReference type="Pfam" id="PF02518"/>
    </source>
</evidence>
<evidence type="ECO:0000256" key="6">
    <source>
        <dbReference type="ARBA" id="ARBA00022777"/>
    </source>
</evidence>
<evidence type="ECO:0000256" key="3">
    <source>
        <dbReference type="ARBA" id="ARBA00022553"/>
    </source>
</evidence>
<dbReference type="EMBL" id="BMPI01000015">
    <property type="protein sequence ID" value="GGM30996.1"/>
    <property type="molecule type" value="Genomic_DNA"/>
</dbReference>
<evidence type="ECO:0000256" key="4">
    <source>
        <dbReference type="ARBA" id="ARBA00022679"/>
    </source>
</evidence>
<name>A0A917WUW5_9ACTN</name>
<dbReference type="GO" id="GO:0046983">
    <property type="term" value="F:protein dimerization activity"/>
    <property type="evidence" value="ECO:0007669"/>
    <property type="project" value="InterPro"/>
</dbReference>
<evidence type="ECO:0000256" key="1">
    <source>
        <dbReference type="ARBA" id="ARBA00000085"/>
    </source>
</evidence>
<dbReference type="InterPro" id="IPR050482">
    <property type="entry name" value="Sensor_HK_TwoCompSys"/>
</dbReference>
<keyword evidence="8" id="KW-0902">Two-component regulatory system</keyword>
<dbReference type="GO" id="GO:0005524">
    <property type="term" value="F:ATP binding"/>
    <property type="evidence" value="ECO:0007669"/>
    <property type="project" value="UniProtKB-KW"/>
</dbReference>
<evidence type="ECO:0000313" key="12">
    <source>
        <dbReference type="EMBL" id="GGM30996.1"/>
    </source>
</evidence>
<evidence type="ECO:0000256" key="5">
    <source>
        <dbReference type="ARBA" id="ARBA00022741"/>
    </source>
</evidence>
<dbReference type="PANTHER" id="PTHR24421:SF10">
    <property type="entry name" value="NITRATE_NITRITE SENSOR PROTEIN NARQ"/>
    <property type="match status" value="1"/>
</dbReference>
<gene>
    <name evidence="12" type="ORF">GCM10007977_035330</name>
</gene>
<keyword evidence="4" id="KW-0808">Transferase</keyword>
<dbReference type="Pfam" id="PF07730">
    <property type="entry name" value="HisKA_3"/>
    <property type="match status" value="1"/>
</dbReference>
<dbReference type="RefSeq" id="WP_190250935.1">
    <property type="nucleotide sequence ID" value="NZ_BMPI01000015.1"/>
</dbReference>
<feature type="transmembrane region" description="Helical" evidence="9">
    <location>
        <begin position="45"/>
        <end position="61"/>
    </location>
</feature>
<keyword evidence="5" id="KW-0547">Nucleotide-binding</keyword>
<protein>
    <recommendedName>
        <fullName evidence="2">histidine kinase</fullName>
        <ecNumber evidence="2">2.7.13.3</ecNumber>
    </recommendedName>
</protein>
<reference evidence="12" key="1">
    <citation type="journal article" date="2014" name="Int. J. Syst. Evol. Microbiol.">
        <title>Complete genome sequence of Corynebacterium casei LMG S-19264T (=DSM 44701T), isolated from a smear-ripened cheese.</title>
        <authorList>
            <consortium name="US DOE Joint Genome Institute (JGI-PGF)"/>
            <person name="Walter F."/>
            <person name="Albersmeier A."/>
            <person name="Kalinowski J."/>
            <person name="Ruckert C."/>
        </authorList>
    </citation>
    <scope>NUCLEOTIDE SEQUENCE</scope>
    <source>
        <strain evidence="12">JCM 19831</strain>
    </source>
</reference>
<dbReference type="Pfam" id="PF02518">
    <property type="entry name" value="HATPase_c"/>
    <property type="match status" value="1"/>
</dbReference>
<evidence type="ECO:0000256" key="7">
    <source>
        <dbReference type="ARBA" id="ARBA00022840"/>
    </source>
</evidence>
<feature type="domain" description="Histidine kinase/HSP90-like ATPase" evidence="10">
    <location>
        <begin position="283"/>
        <end position="369"/>
    </location>
</feature>
<dbReference type="InterPro" id="IPR011712">
    <property type="entry name" value="Sig_transdc_His_kin_sub3_dim/P"/>
</dbReference>
<accession>A0A917WUW5</accession>
<proteinExistence type="predicted"/>
<reference evidence="12" key="2">
    <citation type="submission" date="2020-09" db="EMBL/GenBank/DDBJ databases">
        <authorList>
            <person name="Sun Q."/>
            <person name="Ohkuma M."/>
        </authorList>
    </citation>
    <scope>NUCLEOTIDE SEQUENCE</scope>
    <source>
        <strain evidence="12">JCM 19831</strain>
    </source>
</reference>
<keyword evidence="3" id="KW-0597">Phosphoprotein</keyword>
<dbReference type="GO" id="GO:0016020">
    <property type="term" value="C:membrane"/>
    <property type="evidence" value="ECO:0007669"/>
    <property type="project" value="InterPro"/>
</dbReference>
<evidence type="ECO:0000313" key="13">
    <source>
        <dbReference type="Proteomes" id="UP000642070"/>
    </source>
</evidence>
<keyword evidence="9" id="KW-1133">Transmembrane helix</keyword>
<comment type="catalytic activity">
    <reaction evidence="1">
        <text>ATP + protein L-histidine = ADP + protein N-phospho-L-histidine.</text>
        <dbReference type="EC" id="2.7.13.3"/>
    </reaction>
</comment>
<keyword evidence="6 12" id="KW-0418">Kinase</keyword>
<evidence type="ECO:0000256" key="9">
    <source>
        <dbReference type="SAM" id="Phobius"/>
    </source>
</evidence>